<organism evidence="7">
    <name type="scientific">Hymenolepis diminuta</name>
    <name type="common">Rat tapeworm</name>
    <dbReference type="NCBI Taxonomy" id="6216"/>
    <lineage>
        <taxon>Eukaryota</taxon>
        <taxon>Metazoa</taxon>
        <taxon>Spiralia</taxon>
        <taxon>Lophotrochozoa</taxon>
        <taxon>Platyhelminthes</taxon>
        <taxon>Cestoda</taxon>
        <taxon>Eucestoda</taxon>
        <taxon>Cyclophyllidea</taxon>
        <taxon>Hymenolepididae</taxon>
        <taxon>Hymenolepis</taxon>
    </lineage>
</organism>
<keyword evidence="2" id="KW-1133">Transmembrane helix</keyword>
<feature type="compositionally biased region" description="Basic residues" evidence="1">
    <location>
        <begin position="15"/>
        <end position="34"/>
    </location>
</feature>
<reference evidence="4 6" key="3">
    <citation type="submission" date="2019-07" db="EMBL/GenBank/DDBJ databases">
        <authorList>
            <person name="Jastrzebski P J."/>
            <person name="Paukszto L."/>
            <person name="Jastrzebski P J."/>
        </authorList>
    </citation>
    <scope>NUCLEOTIDE SEQUENCE [LARGE SCALE GENOMIC DNA]</scope>
    <source>
        <strain evidence="4 6">WMS-il1</strain>
    </source>
</reference>
<dbReference type="WBParaSite" id="HDID_0000150701-mRNA-1">
    <property type="protein sequence ID" value="HDID_0000150701-mRNA-1"/>
    <property type="gene ID" value="HDID_0000150701"/>
</dbReference>
<reference evidence="3 5" key="2">
    <citation type="submission" date="2018-11" db="EMBL/GenBank/DDBJ databases">
        <authorList>
            <consortium name="Pathogen Informatics"/>
        </authorList>
    </citation>
    <scope>NUCLEOTIDE SEQUENCE [LARGE SCALE GENOMIC DNA]</scope>
</reference>
<dbReference type="AlphaFoldDB" id="A0A0R3SAU1"/>
<proteinExistence type="predicted"/>
<feature type="region of interest" description="Disordered" evidence="1">
    <location>
        <begin position="48"/>
        <end position="74"/>
    </location>
</feature>
<evidence type="ECO:0000256" key="2">
    <source>
        <dbReference type="SAM" id="Phobius"/>
    </source>
</evidence>
<keyword evidence="2" id="KW-0472">Membrane</keyword>
<keyword evidence="6" id="KW-1185">Reference proteome</keyword>
<evidence type="ECO:0000313" key="4">
    <source>
        <dbReference type="EMBL" id="VUZ51191.1"/>
    </source>
</evidence>
<feature type="transmembrane region" description="Helical" evidence="2">
    <location>
        <begin position="161"/>
        <end position="181"/>
    </location>
</feature>
<feature type="region of interest" description="Disordered" evidence="1">
    <location>
        <begin position="1"/>
        <end position="35"/>
    </location>
</feature>
<evidence type="ECO:0000313" key="6">
    <source>
        <dbReference type="Proteomes" id="UP000321570"/>
    </source>
</evidence>
<keyword evidence="2" id="KW-0812">Transmembrane</keyword>
<evidence type="ECO:0000256" key="1">
    <source>
        <dbReference type="SAM" id="MobiDB-lite"/>
    </source>
</evidence>
<evidence type="ECO:0000313" key="7">
    <source>
        <dbReference type="WBParaSite" id="HDID_0000150701-mRNA-1"/>
    </source>
</evidence>
<accession>A0A0R3SAU1</accession>
<sequence length="190" mass="21275">MGRGDKRNLNPKQPLSKRKHISRRKQRERSKREKLRIVKELQRENGNVNVVVTNSTEENMTSGDVAPSTETESASIQTPSGFLFGSSGNEYDAVEIFPDYDIIDQSELTGFEEDAQISVSSSSSLNETVVAKSKSLQEIKPDSTSPVDVEEENERNENPTLFIVFGAAALILFVSLLQLNYNKFLETIIF</sequence>
<protein>
    <submittedName>
        <fullName evidence="7">BZIP domain-containing protein</fullName>
    </submittedName>
</protein>
<evidence type="ECO:0000313" key="3">
    <source>
        <dbReference type="EMBL" id="VDL18969.1"/>
    </source>
</evidence>
<gene>
    <name evidence="3" type="ORF">HDID_LOCUS1508</name>
    <name evidence="4" type="ORF">WMSIL1_LOCUS10008</name>
</gene>
<evidence type="ECO:0000313" key="5">
    <source>
        <dbReference type="Proteomes" id="UP000274504"/>
    </source>
</evidence>
<dbReference type="EMBL" id="UYSG01000282">
    <property type="protein sequence ID" value="VDL18969.1"/>
    <property type="molecule type" value="Genomic_DNA"/>
</dbReference>
<reference evidence="7" key="1">
    <citation type="submission" date="2017-02" db="UniProtKB">
        <authorList>
            <consortium name="WormBaseParasite"/>
        </authorList>
    </citation>
    <scope>IDENTIFICATION</scope>
</reference>
<name>A0A0R3SAU1_HYMDI</name>
<feature type="compositionally biased region" description="Low complexity" evidence="1">
    <location>
        <begin position="48"/>
        <end position="61"/>
    </location>
</feature>
<dbReference type="Proteomes" id="UP000321570">
    <property type="component" value="Unassembled WGS sequence"/>
</dbReference>
<dbReference type="Proteomes" id="UP000274504">
    <property type="component" value="Unassembled WGS sequence"/>
</dbReference>
<dbReference type="EMBL" id="CABIJS010000432">
    <property type="protein sequence ID" value="VUZ51191.1"/>
    <property type="molecule type" value="Genomic_DNA"/>
</dbReference>